<sequence>MNEQKTFEHIPKIDDLKKSIKKLKECDLSKIGFGKLWQILENEFGIIPFLKRDLVNIEVDRVRINRNIGEIFTSENQISYREDVKNIEKFGRANSPFQSMFYGAISTKEIKYSRITSLIETSEIFRDIPNNRMTDAYFLMTLGKWTITKPITVIDLIFNKKNIEDIEDIKISHEKGRKIIAEQYPNNVEQIELILEFFSDEFAKENIKTHNDYKISCIYSHIALNQGINGIIYPSVRTKALGYNIGLTPSSVDYSLNLTKAAMFKIEKVKDNTYVKNYKLALDLGNYNTDFKWKDAEK</sequence>
<organism evidence="1 2">
    <name type="scientific">Ichthyenterobacterium magnum</name>
    <dbReference type="NCBI Taxonomy" id="1230530"/>
    <lineage>
        <taxon>Bacteria</taxon>
        <taxon>Pseudomonadati</taxon>
        <taxon>Bacteroidota</taxon>
        <taxon>Flavobacteriia</taxon>
        <taxon>Flavobacteriales</taxon>
        <taxon>Flavobacteriaceae</taxon>
        <taxon>Ichthyenterobacterium</taxon>
    </lineage>
</organism>
<dbReference type="AlphaFoldDB" id="A0A420DBY6"/>
<dbReference type="Proteomes" id="UP000284892">
    <property type="component" value="Unassembled WGS sequence"/>
</dbReference>
<comment type="caution">
    <text evidence="1">The sequence shown here is derived from an EMBL/GenBank/DDBJ whole genome shotgun (WGS) entry which is preliminary data.</text>
</comment>
<evidence type="ECO:0000313" key="2">
    <source>
        <dbReference type="Proteomes" id="UP000284892"/>
    </source>
</evidence>
<protein>
    <recommendedName>
        <fullName evidence="3">RES domain-containing protein</fullName>
    </recommendedName>
</protein>
<reference evidence="1 2" key="1">
    <citation type="submission" date="2018-09" db="EMBL/GenBank/DDBJ databases">
        <title>Genomic Encyclopedia of Archaeal and Bacterial Type Strains, Phase II (KMG-II): from individual species to whole genera.</title>
        <authorList>
            <person name="Goeker M."/>
        </authorList>
    </citation>
    <scope>NUCLEOTIDE SEQUENCE [LARGE SCALE GENOMIC DNA]</scope>
    <source>
        <strain evidence="1 2">DSM 26283</strain>
    </source>
</reference>
<evidence type="ECO:0008006" key="3">
    <source>
        <dbReference type="Google" id="ProtNLM"/>
    </source>
</evidence>
<dbReference type="OrthoDB" id="983161at2"/>
<dbReference type="RefSeq" id="WP_120202935.1">
    <property type="nucleotide sequence ID" value="NZ_RAQJ01000010.1"/>
</dbReference>
<keyword evidence="2" id="KW-1185">Reference proteome</keyword>
<dbReference type="EMBL" id="RAQJ01000010">
    <property type="protein sequence ID" value="RKE89076.1"/>
    <property type="molecule type" value="Genomic_DNA"/>
</dbReference>
<gene>
    <name evidence="1" type="ORF">BXY80_2797</name>
</gene>
<proteinExistence type="predicted"/>
<accession>A0A420DBY6</accession>
<evidence type="ECO:0000313" key="1">
    <source>
        <dbReference type="EMBL" id="RKE89076.1"/>
    </source>
</evidence>
<name>A0A420DBY6_9FLAO</name>